<keyword evidence="12" id="KW-1185">Reference proteome</keyword>
<evidence type="ECO:0000313" key="11">
    <source>
        <dbReference type="EMBL" id="SHE88654.1"/>
    </source>
</evidence>
<comment type="similarity">
    <text evidence="2 10">Belongs to the FliR/MopE/SpaR family.</text>
</comment>
<comment type="function">
    <text evidence="1 10">Role in flagellar biosynthesis.</text>
</comment>
<keyword evidence="6 10" id="KW-1133">Transmembrane helix</keyword>
<evidence type="ECO:0000256" key="6">
    <source>
        <dbReference type="ARBA" id="ARBA00022989"/>
    </source>
</evidence>
<dbReference type="RefSeq" id="WP_072864752.1">
    <property type="nucleotide sequence ID" value="NZ_FQUI01000020.1"/>
</dbReference>
<sequence length="257" mass="28675">MDIVTFLETRFWVWAIIFFRILGLSISAPIIGSGIIPFYLRVFSSVFISWITLPLITLTIPDLPTFYLITIMLINFFLGILIGLVSYLPIAALQFAGQFFAFQMGFALAGIFDPISGEESPIIGQLAFLIGIFAFLSFKMHIVLFQTIINSFYSIPLVFSINIKFFPEIISTFGKIFEIGAQLALPMSAFMLSVNISLGIVSRMIPQINVFIVGLPLNILVGTLILLSIIGVWVEIFSINISEIIKWINSLITLISK</sequence>
<dbReference type="PANTHER" id="PTHR30065">
    <property type="entry name" value="FLAGELLAR BIOSYNTHETIC PROTEIN FLIR"/>
    <property type="match status" value="1"/>
</dbReference>
<evidence type="ECO:0000256" key="2">
    <source>
        <dbReference type="ARBA" id="ARBA00009772"/>
    </source>
</evidence>
<feature type="transmembrane region" description="Helical" evidence="10">
    <location>
        <begin position="12"/>
        <end position="31"/>
    </location>
</feature>
<feature type="transmembrane region" description="Helical" evidence="10">
    <location>
        <begin position="122"/>
        <end position="138"/>
    </location>
</feature>
<dbReference type="PRINTS" id="PR00953">
    <property type="entry name" value="TYPE3IMRPROT"/>
</dbReference>
<dbReference type="InterPro" id="IPR006303">
    <property type="entry name" value="FliR"/>
</dbReference>
<name>A0A1M4X575_MARH1</name>
<evidence type="ECO:0000256" key="10">
    <source>
        <dbReference type="RuleBase" id="RU362071"/>
    </source>
</evidence>
<protein>
    <recommendedName>
        <fullName evidence="3 9">Flagellar biosynthetic protein FliR</fullName>
    </recommendedName>
</protein>
<dbReference type="PANTHER" id="PTHR30065:SF1">
    <property type="entry name" value="SURFACE PRESENTATION OF ANTIGENS PROTEIN SPAR"/>
    <property type="match status" value="1"/>
</dbReference>
<evidence type="ECO:0000256" key="4">
    <source>
        <dbReference type="ARBA" id="ARBA00022475"/>
    </source>
</evidence>
<dbReference type="InterPro" id="IPR002010">
    <property type="entry name" value="T3SS_IM_R"/>
</dbReference>
<dbReference type="EMBL" id="FQUI01000020">
    <property type="protein sequence ID" value="SHE88654.1"/>
    <property type="molecule type" value="Genomic_DNA"/>
</dbReference>
<feature type="transmembrane region" description="Helical" evidence="10">
    <location>
        <begin position="66"/>
        <end position="88"/>
    </location>
</feature>
<keyword evidence="11" id="KW-0966">Cell projection</keyword>
<evidence type="ECO:0000256" key="8">
    <source>
        <dbReference type="ARBA" id="ARBA00023143"/>
    </source>
</evidence>
<evidence type="ECO:0000256" key="3">
    <source>
        <dbReference type="ARBA" id="ARBA00021717"/>
    </source>
</evidence>
<keyword evidence="11" id="KW-0969">Cilium</keyword>
<keyword evidence="4 10" id="KW-1003">Cell membrane</keyword>
<keyword evidence="5 10" id="KW-0812">Transmembrane</keyword>
<dbReference type="AlphaFoldDB" id="A0A1M4X575"/>
<feature type="transmembrane region" description="Helical" evidence="10">
    <location>
        <begin position="143"/>
        <end position="163"/>
    </location>
</feature>
<evidence type="ECO:0000256" key="5">
    <source>
        <dbReference type="ARBA" id="ARBA00022692"/>
    </source>
</evidence>
<feature type="transmembrane region" description="Helical" evidence="10">
    <location>
        <begin position="38"/>
        <end position="60"/>
    </location>
</feature>
<dbReference type="GO" id="GO:0005886">
    <property type="term" value="C:plasma membrane"/>
    <property type="evidence" value="ECO:0007669"/>
    <property type="project" value="UniProtKB-SubCell"/>
</dbReference>
<feature type="transmembrane region" description="Helical" evidence="10">
    <location>
        <begin position="95"/>
        <end position="116"/>
    </location>
</feature>
<evidence type="ECO:0000256" key="9">
    <source>
        <dbReference type="NCBIfam" id="TIGR01400"/>
    </source>
</evidence>
<evidence type="ECO:0000256" key="1">
    <source>
        <dbReference type="ARBA" id="ARBA00002578"/>
    </source>
</evidence>
<evidence type="ECO:0000313" key="12">
    <source>
        <dbReference type="Proteomes" id="UP000184334"/>
    </source>
</evidence>
<accession>A0A1M4X575</accession>
<dbReference type="Pfam" id="PF01311">
    <property type="entry name" value="Bac_export_1"/>
    <property type="match status" value="1"/>
</dbReference>
<keyword evidence="7 10" id="KW-0472">Membrane</keyword>
<evidence type="ECO:0000256" key="7">
    <source>
        <dbReference type="ARBA" id="ARBA00023136"/>
    </source>
</evidence>
<gene>
    <name evidence="11" type="ORF">SAMN02745164_01338</name>
</gene>
<dbReference type="GO" id="GO:0044780">
    <property type="term" value="P:bacterial-type flagellum assembly"/>
    <property type="evidence" value="ECO:0007669"/>
    <property type="project" value="UniProtKB-UniRule"/>
</dbReference>
<keyword evidence="11" id="KW-0282">Flagellum</keyword>
<feature type="transmembrane region" description="Helical" evidence="10">
    <location>
        <begin position="208"/>
        <end position="234"/>
    </location>
</feature>
<organism evidence="11 12">
    <name type="scientific">Marinitoga hydrogenitolerans (strain DSM 16785 / JCM 12826 / AT1271)</name>
    <dbReference type="NCBI Taxonomy" id="1122195"/>
    <lineage>
        <taxon>Bacteria</taxon>
        <taxon>Thermotogati</taxon>
        <taxon>Thermotogota</taxon>
        <taxon>Thermotogae</taxon>
        <taxon>Petrotogales</taxon>
        <taxon>Petrotogaceae</taxon>
        <taxon>Marinitoga</taxon>
    </lineage>
</organism>
<dbReference type="NCBIfam" id="TIGR01400">
    <property type="entry name" value="fliR"/>
    <property type="match status" value="1"/>
</dbReference>
<comment type="caution">
    <text evidence="11">The sequence shown here is derived from an EMBL/GenBank/DDBJ whole genome shotgun (WGS) entry which is preliminary data.</text>
</comment>
<feature type="transmembrane region" description="Helical" evidence="10">
    <location>
        <begin position="183"/>
        <end position="201"/>
    </location>
</feature>
<dbReference type="GO" id="GO:0006605">
    <property type="term" value="P:protein targeting"/>
    <property type="evidence" value="ECO:0007669"/>
    <property type="project" value="UniProtKB-UniRule"/>
</dbReference>
<proteinExistence type="inferred from homology"/>
<dbReference type="Proteomes" id="UP000184334">
    <property type="component" value="Unassembled WGS sequence"/>
</dbReference>
<reference evidence="11" key="1">
    <citation type="submission" date="2016-11" db="EMBL/GenBank/DDBJ databases">
        <authorList>
            <person name="Varghese N."/>
            <person name="Submissions S."/>
        </authorList>
    </citation>
    <scope>NUCLEOTIDE SEQUENCE [LARGE SCALE GENOMIC DNA]</scope>
    <source>
        <strain evidence="11">DSM 16785</strain>
    </source>
</reference>
<comment type="subcellular location">
    <subcellularLocation>
        <location evidence="10">Cell membrane</location>
        <topology evidence="10">Multi-pass membrane protein</topology>
    </subcellularLocation>
    <subcellularLocation>
        <location evidence="10">Bacterial flagellum basal body</location>
    </subcellularLocation>
</comment>
<keyword evidence="8 10" id="KW-0975">Bacterial flagellum</keyword>
<dbReference type="STRING" id="1122195.SAMN02745164_01338"/>
<dbReference type="GO" id="GO:0009425">
    <property type="term" value="C:bacterial-type flagellum basal body"/>
    <property type="evidence" value="ECO:0007669"/>
    <property type="project" value="UniProtKB-SubCell"/>
</dbReference>
<dbReference type="OrthoDB" id="9807748at2"/>